<feature type="transmembrane region" description="Helical" evidence="7">
    <location>
        <begin position="647"/>
        <end position="666"/>
    </location>
</feature>
<feature type="transmembrane region" description="Helical" evidence="7">
    <location>
        <begin position="591"/>
        <end position="615"/>
    </location>
</feature>
<evidence type="ECO:0000256" key="4">
    <source>
        <dbReference type="ARBA" id="ARBA00022692"/>
    </source>
</evidence>
<feature type="transmembrane region" description="Helical" evidence="7">
    <location>
        <begin position="308"/>
        <end position="331"/>
    </location>
</feature>
<dbReference type="Proteomes" id="UP000307380">
    <property type="component" value="Unassembled WGS sequence"/>
</dbReference>
<feature type="transmembrane region" description="Helical" evidence="7">
    <location>
        <begin position="365"/>
        <end position="386"/>
    </location>
</feature>
<keyword evidence="6 7" id="KW-0472">Membrane</keyword>
<feature type="transmembrane region" description="Helical" evidence="7">
    <location>
        <begin position="182"/>
        <end position="201"/>
    </location>
</feature>
<keyword evidence="4 7" id="KW-0812">Transmembrane</keyword>
<feature type="transmembrane region" description="Helical" evidence="7">
    <location>
        <begin position="232"/>
        <end position="252"/>
    </location>
</feature>
<evidence type="ECO:0000256" key="7">
    <source>
        <dbReference type="SAM" id="Phobius"/>
    </source>
</evidence>
<evidence type="ECO:0000313" key="9">
    <source>
        <dbReference type="EMBL" id="THG34906.1"/>
    </source>
</evidence>
<dbReference type="GO" id="GO:0005886">
    <property type="term" value="C:plasma membrane"/>
    <property type="evidence" value="ECO:0007669"/>
    <property type="project" value="UniProtKB-SubCell"/>
</dbReference>
<evidence type="ECO:0000256" key="1">
    <source>
        <dbReference type="ARBA" id="ARBA00004651"/>
    </source>
</evidence>
<proteinExistence type="inferred from homology"/>
<feature type="transmembrane region" description="Helical" evidence="7">
    <location>
        <begin position="558"/>
        <end position="579"/>
    </location>
</feature>
<dbReference type="EMBL" id="SSSN01000003">
    <property type="protein sequence ID" value="THG34906.1"/>
    <property type="molecule type" value="Genomic_DNA"/>
</dbReference>
<gene>
    <name evidence="9" type="ORF">E6C70_02135</name>
</gene>
<evidence type="ECO:0000256" key="2">
    <source>
        <dbReference type="ARBA" id="ARBA00010157"/>
    </source>
</evidence>
<keyword evidence="5 7" id="KW-1133">Transmembrane helix</keyword>
<dbReference type="InterPro" id="IPR000731">
    <property type="entry name" value="SSD"/>
</dbReference>
<evidence type="ECO:0000256" key="5">
    <source>
        <dbReference type="ARBA" id="ARBA00022989"/>
    </source>
</evidence>
<evidence type="ECO:0000256" key="6">
    <source>
        <dbReference type="ARBA" id="ARBA00023136"/>
    </source>
</evidence>
<comment type="caution">
    <text evidence="9">The sequence shown here is derived from an EMBL/GenBank/DDBJ whole genome shotgun (WGS) entry which is preliminary data.</text>
</comment>
<sequence length="971" mass="100913">MATFLYRIGHIAYRRAWIVIAIWIALVAGLVGGGVALGGQTQESYSIPGTESQQAIDKLAAVFPQTAGASVEVVMKSADGDPLSSSAHRATIDAMTKQLEDVDGVASVLDPFSKYAGDAVSKDALTAYTQVQLDKASTDVSQKTIDGVKAVGETGKKGDITVAFGGQVFQDQTFGLTITEGLGVLFAGVVLFIAFGSLLAAGMPLLTALIGVGVAVGGVTVVSAFVPVSSSAPMLAVMLGLAVGIDYALFILSRHRTQLARGVTPEESAATAVATAGSAVVFAGITVIIALLGLLVVGIPFLSTMGVAAAFAVFIGMLAAVTLLPAVLGLARGRLIPKPTSRIAKRALAADEGGKPTMGRRWVNLVLKAPIVAVVLVVGILGGLSIPALSLDLNLPTGASEPKASDAHQAYEMLADGFGPGYNGPLVVSVDITQTTDIQNDLDAIRDKLSALDDVASVGPGIPNQTVDTAIIKVIPKSGPDDPATKELVQSIRVLGPSIDREYGTPITVTGQTAVAIDISNRLTNALVPFALIVVGLSIILLMMVFRSIFVPIKAALGFLLSVFGTIGVTVAIFQWGWLADLLNIETPGPILSFLPILLMALLFGLAMDYEVFLVSGMREQWVRSKNRSADGRGDARGAIVHGYQHAVRVVTAAALIMFFVFFAFVPEGTGAIKGIAFALAVGVAFDAFLVRLTLVPAAMALAGRAAWWLPRWLARILPNVDIEGESLQHHLDDVDWSRGQHGAISAEDAVFGLDDARIGPLSIEIPAGDALVIRGDASDRRVVAATLAGRIAPVGGRVQVLGAPLPSESSRAMRRVTLVDIAGAEAAFGDRTVGDVLSERIELGLPWYRLSGTNGQLRVWISRLRDVLRMPQLAAETPIAALAGVPRAAVLVAAGLAERPGVIVAELGEMLANEPATIELLSAVSSLAPASTTLVLTAAGLCADDAIGPRGAHTLDLDDLAVTDRKALLS</sequence>
<dbReference type="Pfam" id="PF03176">
    <property type="entry name" value="MMPL"/>
    <property type="match status" value="2"/>
</dbReference>
<feature type="transmembrane region" description="Helical" evidence="7">
    <location>
        <begin position="672"/>
        <end position="695"/>
    </location>
</feature>
<evidence type="ECO:0000259" key="8">
    <source>
        <dbReference type="PROSITE" id="PS50156"/>
    </source>
</evidence>
<evidence type="ECO:0000256" key="3">
    <source>
        <dbReference type="ARBA" id="ARBA00022475"/>
    </source>
</evidence>
<keyword evidence="10" id="KW-1185">Reference proteome</keyword>
<dbReference type="RefSeq" id="WP_136421803.1">
    <property type="nucleotide sequence ID" value="NZ_SSSN01000003.1"/>
</dbReference>
<feature type="transmembrane region" description="Helical" evidence="7">
    <location>
        <begin position="208"/>
        <end position="226"/>
    </location>
</feature>
<feature type="domain" description="SSD" evidence="8">
    <location>
        <begin position="218"/>
        <end position="330"/>
    </location>
</feature>
<dbReference type="PANTHER" id="PTHR33406">
    <property type="entry name" value="MEMBRANE PROTEIN MJ1562-RELATED"/>
    <property type="match status" value="1"/>
</dbReference>
<reference evidence="9 10" key="1">
    <citation type="submission" date="2019-04" db="EMBL/GenBank/DDBJ databases">
        <authorList>
            <person name="Jiang L."/>
        </authorList>
    </citation>
    <scope>NUCLEOTIDE SEQUENCE [LARGE SCALE GENOMIC DNA]</scope>
    <source>
        <strain evidence="9 10">YIM 131861</strain>
    </source>
</reference>
<comment type="similarity">
    <text evidence="2">Belongs to the resistance-nodulation-cell division (RND) (TC 2.A.6) family. MmpL subfamily.</text>
</comment>
<feature type="transmembrane region" description="Helical" evidence="7">
    <location>
        <begin position="526"/>
        <end position="546"/>
    </location>
</feature>
<protein>
    <submittedName>
        <fullName evidence="9">MMPL family transporter</fullName>
    </submittedName>
</protein>
<dbReference type="OrthoDB" id="7051771at2"/>
<evidence type="ECO:0000313" key="10">
    <source>
        <dbReference type="Proteomes" id="UP000307380"/>
    </source>
</evidence>
<name>A0A4S4FYU3_9MICO</name>
<dbReference type="InterPro" id="IPR050545">
    <property type="entry name" value="Mycobact_MmpL"/>
</dbReference>
<comment type="subcellular location">
    <subcellularLocation>
        <location evidence="1">Cell membrane</location>
        <topology evidence="1">Multi-pass membrane protein</topology>
    </subcellularLocation>
</comment>
<feature type="transmembrane region" description="Helical" evidence="7">
    <location>
        <begin position="273"/>
        <end position="302"/>
    </location>
</feature>
<dbReference type="AlphaFoldDB" id="A0A4S4FYU3"/>
<dbReference type="PANTHER" id="PTHR33406:SF11">
    <property type="entry name" value="MEMBRANE PROTEIN SCO6666-RELATED"/>
    <property type="match status" value="1"/>
</dbReference>
<organism evidence="9 10">
    <name type="scientific">Orlajensenia flava</name>
    <dbReference type="NCBI Taxonomy" id="2565934"/>
    <lineage>
        <taxon>Bacteria</taxon>
        <taxon>Bacillati</taxon>
        <taxon>Actinomycetota</taxon>
        <taxon>Actinomycetes</taxon>
        <taxon>Micrococcales</taxon>
        <taxon>Microbacteriaceae</taxon>
        <taxon>Orlajensenia</taxon>
    </lineage>
</organism>
<accession>A0A4S4FYU3</accession>
<keyword evidence="3" id="KW-1003">Cell membrane</keyword>
<dbReference type="Gene3D" id="1.20.1640.10">
    <property type="entry name" value="Multidrug efflux transporter AcrB transmembrane domain"/>
    <property type="match status" value="2"/>
</dbReference>
<feature type="transmembrane region" description="Helical" evidence="7">
    <location>
        <begin position="16"/>
        <end position="37"/>
    </location>
</feature>
<dbReference type="PROSITE" id="PS50156">
    <property type="entry name" value="SSD"/>
    <property type="match status" value="1"/>
</dbReference>
<dbReference type="InterPro" id="IPR004869">
    <property type="entry name" value="MMPL_dom"/>
</dbReference>
<dbReference type="SUPFAM" id="SSF82866">
    <property type="entry name" value="Multidrug efflux transporter AcrB transmembrane domain"/>
    <property type="match status" value="2"/>
</dbReference>